<name>A0AAE2YRR0_9PROT</name>
<proteinExistence type="predicted"/>
<evidence type="ECO:0000313" key="1">
    <source>
        <dbReference type="EMBL" id="MBU2788783.1"/>
    </source>
</evidence>
<keyword evidence="2" id="KW-1185">Reference proteome</keyword>
<evidence type="ECO:0000313" key="2">
    <source>
        <dbReference type="Proteomes" id="UP001197378"/>
    </source>
</evidence>
<comment type="caution">
    <text evidence="1">The sequence shown here is derived from an EMBL/GenBank/DDBJ whole genome shotgun (WGS) entry which is preliminary data.</text>
</comment>
<dbReference type="EMBL" id="JAAXYO010000165">
    <property type="protein sequence ID" value="MBU2788783.1"/>
    <property type="molecule type" value="Genomic_DNA"/>
</dbReference>
<gene>
    <name evidence="1" type="ORF">HFQ13_11335</name>
</gene>
<organism evidence="1 2">
    <name type="scientific">Igneacidithiobacillus copahuensis</name>
    <dbReference type="NCBI Taxonomy" id="2724909"/>
    <lineage>
        <taxon>Bacteria</taxon>
        <taxon>Pseudomonadati</taxon>
        <taxon>Pseudomonadota</taxon>
        <taxon>Acidithiobacillia</taxon>
        <taxon>Acidithiobacillales</taxon>
        <taxon>Acidithiobacillaceae</taxon>
        <taxon>Igneacidithiobacillus</taxon>
    </lineage>
</organism>
<dbReference type="Proteomes" id="UP001197378">
    <property type="component" value="Unassembled WGS sequence"/>
</dbReference>
<sequence length="106" mass="12120">MYKRRAHIVFLHEQYPETAKRAVALAEQSGGKWLEARHEHLDRDWPDLLILLDGRDPDKLELASHTRGKSWPLGPDWEAELQQRIGGMIGGFRLLARLDDSSAPNP</sequence>
<dbReference type="RefSeq" id="WP_215872317.1">
    <property type="nucleotide sequence ID" value="NZ_JAAXYO010000165.1"/>
</dbReference>
<protein>
    <submittedName>
        <fullName evidence="1">Uncharacterized protein</fullName>
    </submittedName>
</protein>
<reference evidence="1" key="1">
    <citation type="journal article" date="2021" name="ISME J.">
        <title>Genomic evolution of the class Acidithiobacillia: deep-branching Proteobacteria living in extreme acidic conditions.</title>
        <authorList>
            <person name="Moya-Beltran A."/>
            <person name="Beard S."/>
            <person name="Rojas-Villalobos C."/>
            <person name="Issotta F."/>
            <person name="Gallardo Y."/>
            <person name="Ulloa R."/>
            <person name="Giaveno A."/>
            <person name="Degli Esposti M."/>
            <person name="Johnson D.B."/>
            <person name="Quatrini R."/>
        </authorList>
    </citation>
    <scope>NUCLEOTIDE SEQUENCE</scope>
    <source>
        <strain evidence="1">VAN18-1</strain>
    </source>
</reference>
<accession>A0AAE2YRR0</accession>
<dbReference type="AlphaFoldDB" id="A0AAE2YRR0"/>